<dbReference type="GO" id="GO:0004674">
    <property type="term" value="F:protein serine/threonine kinase activity"/>
    <property type="evidence" value="ECO:0007669"/>
    <property type="project" value="UniProtKB-KW"/>
</dbReference>
<keyword evidence="10 13" id="KW-1133">Transmembrane helix</keyword>
<dbReference type="PROSITE" id="PS50011">
    <property type="entry name" value="PROTEIN_KINASE_DOM"/>
    <property type="match status" value="1"/>
</dbReference>
<feature type="domain" description="Protein kinase" evidence="14">
    <location>
        <begin position="9"/>
        <end position="268"/>
    </location>
</feature>
<evidence type="ECO:0000259" key="14">
    <source>
        <dbReference type="PROSITE" id="PS50011"/>
    </source>
</evidence>
<dbReference type="InterPro" id="IPR011009">
    <property type="entry name" value="Kinase-like_dom_sf"/>
</dbReference>
<feature type="binding site" evidence="12">
    <location>
        <position position="38"/>
    </location>
    <ligand>
        <name>ATP</name>
        <dbReference type="ChEBI" id="CHEBI:30616"/>
    </ligand>
</feature>
<sequence length="467" mass="50566">MQTTAFGRYRLLDLLGRGGMGQVFRAYDTGTQREVALKLLPPEVAGDADFQRRFRHEAHAVARLNEPHVVPIHDFGEIDGRLYVDMRLIEGTDLDGLLRAEVLAPQRAVGLVEQVATALDAAHRAGLVHRDVKPSNILVGDRDFAYLIDFGLARSVDATRLTSAGQTMGTLAYMAPERFDTGAADERSDVYSLTCVLYQCLTGERPFGGDTLQQQIMGHILTAPPRPSDVRPELGTAFDDVIAVGMAKEPARRFSSAVELAAAARAAVDGLAPGAPTVAARTAATARLVSHDGPRTDGSTVTTVLDDRTVASTPVRAAPARRWRWGVIAGVVGVLLVVAVGLGWRHAEFSAEQARTAAVTQRVRGVIEHYDHAVQNGNLAVLRGMTCGAVHDRYQHDTFASWSRAHAQALETGQYPIDAGIGRIILDGDTAHADVVQYQSATPRERTTRIFELRSIDGRWKVCADGR</sequence>
<evidence type="ECO:0000313" key="15">
    <source>
        <dbReference type="EMBL" id="BBZ28103.1"/>
    </source>
</evidence>
<dbReference type="SUPFAM" id="SSF54427">
    <property type="entry name" value="NTF2-like"/>
    <property type="match status" value="1"/>
</dbReference>
<dbReference type="GO" id="GO:0005524">
    <property type="term" value="F:ATP binding"/>
    <property type="evidence" value="ECO:0007669"/>
    <property type="project" value="UniProtKB-UniRule"/>
</dbReference>
<keyword evidence="5" id="KW-0808">Transferase</keyword>
<dbReference type="RefSeq" id="WP_163737001.1">
    <property type="nucleotide sequence ID" value="NZ_AP022610.1"/>
</dbReference>
<gene>
    <name evidence="15" type="ORF">MMAD_23980</name>
</gene>
<dbReference type="Proteomes" id="UP000466517">
    <property type="component" value="Chromosome"/>
</dbReference>
<evidence type="ECO:0000256" key="11">
    <source>
        <dbReference type="ARBA" id="ARBA00023136"/>
    </source>
</evidence>
<evidence type="ECO:0000256" key="2">
    <source>
        <dbReference type="ARBA" id="ARBA00012513"/>
    </source>
</evidence>
<protein>
    <recommendedName>
        <fullName evidence="2">non-specific serine/threonine protein kinase</fullName>
        <ecNumber evidence="2">2.7.11.1</ecNumber>
    </recommendedName>
</protein>
<evidence type="ECO:0000256" key="6">
    <source>
        <dbReference type="ARBA" id="ARBA00022692"/>
    </source>
</evidence>
<evidence type="ECO:0000256" key="12">
    <source>
        <dbReference type="PROSITE-ProRule" id="PRU10141"/>
    </source>
</evidence>
<evidence type="ECO:0000256" key="7">
    <source>
        <dbReference type="ARBA" id="ARBA00022741"/>
    </source>
</evidence>
<keyword evidence="4" id="KW-0723">Serine/threonine-protein kinase</keyword>
<dbReference type="InterPro" id="IPR000719">
    <property type="entry name" value="Prot_kinase_dom"/>
</dbReference>
<proteinExistence type="predicted"/>
<keyword evidence="3" id="KW-1003">Cell membrane</keyword>
<evidence type="ECO:0000256" key="4">
    <source>
        <dbReference type="ARBA" id="ARBA00022527"/>
    </source>
</evidence>
<dbReference type="PROSITE" id="PS00108">
    <property type="entry name" value="PROTEIN_KINASE_ST"/>
    <property type="match status" value="1"/>
</dbReference>
<keyword evidence="6 13" id="KW-0812">Transmembrane</keyword>
<dbReference type="EMBL" id="AP022610">
    <property type="protein sequence ID" value="BBZ28103.1"/>
    <property type="molecule type" value="Genomic_DNA"/>
</dbReference>
<dbReference type="EC" id="2.7.11.1" evidence="2"/>
<dbReference type="InterPro" id="IPR008271">
    <property type="entry name" value="Ser/Thr_kinase_AS"/>
</dbReference>
<accession>A0A7I7XG12</accession>
<keyword evidence="16" id="KW-1185">Reference proteome</keyword>
<reference evidence="15 16" key="1">
    <citation type="journal article" date="2019" name="Emerg. Microbes Infect.">
        <title>Comprehensive subspecies identification of 175 nontuberculous mycobacteria species based on 7547 genomic profiles.</title>
        <authorList>
            <person name="Matsumoto Y."/>
            <person name="Kinjo T."/>
            <person name="Motooka D."/>
            <person name="Nabeya D."/>
            <person name="Jung N."/>
            <person name="Uechi K."/>
            <person name="Horii T."/>
            <person name="Iida T."/>
            <person name="Fujita J."/>
            <person name="Nakamura S."/>
        </authorList>
    </citation>
    <scope>NUCLEOTIDE SEQUENCE [LARGE SCALE GENOMIC DNA]</scope>
    <source>
        <strain evidence="15 16">JCM 13574</strain>
    </source>
</reference>
<dbReference type="GO" id="GO:0080090">
    <property type="term" value="P:regulation of primary metabolic process"/>
    <property type="evidence" value="ECO:0007669"/>
    <property type="project" value="UniProtKB-ARBA"/>
</dbReference>
<dbReference type="PROSITE" id="PS00107">
    <property type="entry name" value="PROTEIN_KINASE_ATP"/>
    <property type="match status" value="1"/>
</dbReference>
<dbReference type="SMART" id="SM00220">
    <property type="entry name" value="S_TKc"/>
    <property type="match status" value="1"/>
</dbReference>
<dbReference type="FunFam" id="1.10.510.10:FF:000021">
    <property type="entry name" value="Serine/threonine protein kinase"/>
    <property type="match status" value="1"/>
</dbReference>
<name>A0A7I7XG12_9MYCO</name>
<dbReference type="Gene3D" id="3.30.200.20">
    <property type="entry name" value="Phosphorylase Kinase, domain 1"/>
    <property type="match status" value="1"/>
</dbReference>
<keyword evidence="11 13" id="KW-0472">Membrane</keyword>
<organism evidence="15 16">
    <name type="scientific">Mycolicibacterium madagascariense</name>
    <dbReference type="NCBI Taxonomy" id="212765"/>
    <lineage>
        <taxon>Bacteria</taxon>
        <taxon>Bacillati</taxon>
        <taxon>Actinomycetota</taxon>
        <taxon>Actinomycetes</taxon>
        <taxon>Mycobacteriales</taxon>
        <taxon>Mycobacteriaceae</taxon>
        <taxon>Mycolicibacterium</taxon>
    </lineage>
</organism>
<feature type="transmembrane region" description="Helical" evidence="13">
    <location>
        <begin position="323"/>
        <end position="344"/>
    </location>
</feature>
<dbReference type="PANTHER" id="PTHR43289:SF6">
    <property type="entry name" value="SERINE_THREONINE-PROTEIN KINASE NEKL-3"/>
    <property type="match status" value="1"/>
</dbReference>
<dbReference type="Pfam" id="PF00069">
    <property type="entry name" value="Pkinase"/>
    <property type="match status" value="1"/>
</dbReference>
<dbReference type="InterPro" id="IPR032710">
    <property type="entry name" value="NTF2-like_dom_sf"/>
</dbReference>
<keyword evidence="9 12" id="KW-0067">ATP-binding</keyword>
<dbReference type="AlphaFoldDB" id="A0A7I7XG12"/>
<evidence type="ECO:0000256" key="5">
    <source>
        <dbReference type="ARBA" id="ARBA00022679"/>
    </source>
</evidence>
<evidence type="ECO:0000313" key="16">
    <source>
        <dbReference type="Proteomes" id="UP000466517"/>
    </source>
</evidence>
<evidence type="ECO:0000256" key="1">
    <source>
        <dbReference type="ARBA" id="ARBA00004162"/>
    </source>
</evidence>
<comment type="subcellular location">
    <subcellularLocation>
        <location evidence="1">Cell membrane</location>
        <topology evidence="1">Single-pass membrane protein</topology>
    </subcellularLocation>
</comment>
<evidence type="ECO:0000256" key="8">
    <source>
        <dbReference type="ARBA" id="ARBA00022777"/>
    </source>
</evidence>
<dbReference type="Gene3D" id="1.10.510.10">
    <property type="entry name" value="Transferase(Phosphotransferase) domain 1"/>
    <property type="match status" value="1"/>
</dbReference>
<evidence type="ECO:0000256" key="13">
    <source>
        <dbReference type="SAM" id="Phobius"/>
    </source>
</evidence>
<keyword evidence="8" id="KW-0418">Kinase</keyword>
<dbReference type="PANTHER" id="PTHR43289">
    <property type="entry name" value="MITOGEN-ACTIVATED PROTEIN KINASE KINASE KINASE 20-RELATED"/>
    <property type="match status" value="1"/>
</dbReference>
<dbReference type="KEGG" id="mmag:MMAD_23980"/>
<dbReference type="SUPFAM" id="SSF56112">
    <property type="entry name" value="Protein kinase-like (PK-like)"/>
    <property type="match status" value="1"/>
</dbReference>
<evidence type="ECO:0000256" key="3">
    <source>
        <dbReference type="ARBA" id="ARBA00022475"/>
    </source>
</evidence>
<keyword evidence="7 12" id="KW-0547">Nucleotide-binding</keyword>
<dbReference type="GO" id="GO:0005886">
    <property type="term" value="C:plasma membrane"/>
    <property type="evidence" value="ECO:0007669"/>
    <property type="project" value="UniProtKB-SubCell"/>
</dbReference>
<evidence type="ECO:0000256" key="9">
    <source>
        <dbReference type="ARBA" id="ARBA00022840"/>
    </source>
</evidence>
<dbReference type="InterPro" id="IPR017441">
    <property type="entry name" value="Protein_kinase_ATP_BS"/>
</dbReference>
<evidence type="ECO:0000256" key="10">
    <source>
        <dbReference type="ARBA" id="ARBA00022989"/>
    </source>
</evidence>
<dbReference type="CDD" id="cd14014">
    <property type="entry name" value="STKc_PknB_like"/>
    <property type="match status" value="1"/>
</dbReference>